<evidence type="ECO:0000313" key="1">
    <source>
        <dbReference type="EMBL" id="CAL5129780.1"/>
    </source>
</evidence>
<accession>A0AAV2SZZ5</accession>
<organism evidence="1 2">
    <name type="scientific">Calicophoron daubneyi</name>
    <name type="common">Rumen fluke</name>
    <name type="synonym">Paramphistomum daubneyi</name>
    <dbReference type="NCBI Taxonomy" id="300641"/>
    <lineage>
        <taxon>Eukaryota</taxon>
        <taxon>Metazoa</taxon>
        <taxon>Spiralia</taxon>
        <taxon>Lophotrochozoa</taxon>
        <taxon>Platyhelminthes</taxon>
        <taxon>Trematoda</taxon>
        <taxon>Digenea</taxon>
        <taxon>Plagiorchiida</taxon>
        <taxon>Pronocephalata</taxon>
        <taxon>Paramphistomoidea</taxon>
        <taxon>Paramphistomidae</taxon>
        <taxon>Calicophoron</taxon>
    </lineage>
</organism>
<sequence>MIMNTQLSPDELNCEKIRLCMKINPFFSYGGGRNGMKFSLAWGKKVPQSTVIHRPPSSQGLTMSNFAGTQRNVLNPDKISLQTHTVFILTGQCYGRSVSAGEYAPLITMRGSDERLEFLVTNTIFFIEIAIV</sequence>
<name>A0AAV2SZZ5_CALDB</name>
<reference evidence="1" key="1">
    <citation type="submission" date="2024-06" db="EMBL/GenBank/DDBJ databases">
        <authorList>
            <person name="Liu X."/>
            <person name="Lenzi L."/>
            <person name="Haldenby T S."/>
            <person name="Uol C."/>
        </authorList>
    </citation>
    <scope>NUCLEOTIDE SEQUENCE</scope>
</reference>
<proteinExistence type="predicted"/>
<dbReference type="EMBL" id="CAXLJL010000036">
    <property type="protein sequence ID" value="CAL5129780.1"/>
    <property type="molecule type" value="Genomic_DNA"/>
</dbReference>
<dbReference type="AlphaFoldDB" id="A0AAV2SZZ5"/>
<comment type="caution">
    <text evidence="1">The sequence shown here is derived from an EMBL/GenBank/DDBJ whole genome shotgun (WGS) entry which is preliminary data.</text>
</comment>
<evidence type="ECO:0000313" key="2">
    <source>
        <dbReference type="Proteomes" id="UP001497525"/>
    </source>
</evidence>
<dbReference type="Proteomes" id="UP001497525">
    <property type="component" value="Unassembled WGS sequence"/>
</dbReference>
<protein>
    <submittedName>
        <fullName evidence="1">Uncharacterized protein</fullName>
    </submittedName>
</protein>
<gene>
    <name evidence="1" type="ORF">CDAUBV1_LOCUS1224</name>
</gene>